<comment type="subcellular location">
    <subcellularLocation>
        <location evidence="1">Membrane</location>
        <topology evidence="1">Multi-pass membrane protein</topology>
    </subcellularLocation>
</comment>
<dbReference type="AlphaFoldDB" id="A0A067KTV5"/>
<dbReference type="InterPro" id="IPR036259">
    <property type="entry name" value="MFS_trans_sf"/>
</dbReference>
<evidence type="ECO:0000313" key="8">
    <source>
        <dbReference type="Proteomes" id="UP000027138"/>
    </source>
</evidence>
<evidence type="ECO:0000313" key="7">
    <source>
        <dbReference type="EMBL" id="KDP38408.1"/>
    </source>
</evidence>
<proteinExistence type="inferred from homology"/>
<keyword evidence="8" id="KW-1185">Reference proteome</keyword>
<keyword evidence="5 6" id="KW-0472">Membrane</keyword>
<dbReference type="Pfam" id="PF00854">
    <property type="entry name" value="PTR2"/>
    <property type="match status" value="2"/>
</dbReference>
<reference evidence="7 8" key="1">
    <citation type="journal article" date="2014" name="PLoS ONE">
        <title>Global Analysis of Gene Expression Profiles in Physic Nut (Jatropha curcas L.) Seedlings Exposed to Salt Stress.</title>
        <authorList>
            <person name="Zhang L."/>
            <person name="Zhang C."/>
            <person name="Wu P."/>
            <person name="Chen Y."/>
            <person name="Li M."/>
            <person name="Jiang H."/>
            <person name="Wu G."/>
        </authorList>
    </citation>
    <scope>NUCLEOTIDE SEQUENCE [LARGE SCALE GENOMIC DNA]</scope>
    <source>
        <strain evidence="8">cv. GZQX0401</strain>
        <tissue evidence="7">Young leaves</tissue>
    </source>
</reference>
<dbReference type="Proteomes" id="UP000027138">
    <property type="component" value="Unassembled WGS sequence"/>
</dbReference>
<feature type="transmembrane region" description="Helical" evidence="6">
    <location>
        <begin position="85"/>
        <end position="107"/>
    </location>
</feature>
<dbReference type="PANTHER" id="PTHR11654">
    <property type="entry name" value="OLIGOPEPTIDE TRANSPORTER-RELATED"/>
    <property type="match status" value="1"/>
</dbReference>
<feature type="transmembrane region" description="Helical" evidence="6">
    <location>
        <begin position="113"/>
        <end position="131"/>
    </location>
</feature>
<evidence type="ECO:0000256" key="4">
    <source>
        <dbReference type="ARBA" id="ARBA00022989"/>
    </source>
</evidence>
<dbReference type="SUPFAM" id="SSF103473">
    <property type="entry name" value="MFS general substrate transporter"/>
    <property type="match status" value="1"/>
</dbReference>
<evidence type="ECO:0000256" key="5">
    <source>
        <dbReference type="ARBA" id="ARBA00023136"/>
    </source>
</evidence>
<dbReference type="OrthoDB" id="8904098at2759"/>
<dbReference type="GO" id="GO:0022857">
    <property type="term" value="F:transmembrane transporter activity"/>
    <property type="evidence" value="ECO:0007669"/>
    <property type="project" value="InterPro"/>
</dbReference>
<feature type="transmembrane region" description="Helical" evidence="6">
    <location>
        <begin position="247"/>
        <end position="272"/>
    </location>
</feature>
<evidence type="ECO:0000256" key="3">
    <source>
        <dbReference type="ARBA" id="ARBA00022692"/>
    </source>
</evidence>
<keyword evidence="3 6" id="KW-0812">Transmembrane</keyword>
<evidence type="ECO:0000256" key="2">
    <source>
        <dbReference type="ARBA" id="ARBA00005982"/>
    </source>
</evidence>
<protein>
    <submittedName>
        <fullName evidence="7">Uncharacterized protein</fullName>
    </submittedName>
</protein>
<dbReference type="EMBL" id="KK914362">
    <property type="protein sequence ID" value="KDP38408.1"/>
    <property type="molecule type" value="Genomic_DNA"/>
</dbReference>
<sequence>MHLQGYNILTVQARFHQLRPTQCQGVSPDKQNQCEAATGGQEAVLFTGLYLLALGTSGVKAGLPSLGADHFDEKDPKEAAQLSSFFNWFLFSLTIGNIIGVTSIVWISTNQGWKWSFVICTTAVLCSIIFLSTGKSLYQNNVPEGSTILRFMQVFLAATRNRNLPIPDMTEELYEIHDKEIGKQDEILKRTDQFRNSSWNLAPSANRSRASPVSSLNGGCRNCETHWKSVATEHNMADSTKPLPMSVFWLGIQFSIFGAADLFTLMGLLEFIYAESSIGMKSISTPIAGCSSAFGYILRSFVVEIVNRVSGGWLANNNLNRVAHSKGKLELVAV</sequence>
<dbReference type="InterPro" id="IPR000109">
    <property type="entry name" value="POT_fam"/>
</dbReference>
<dbReference type="Gene3D" id="1.20.1250.20">
    <property type="entry name" value="MFS general substrate transporter like domains"/>
    <property type="match status" value="2"/>
</dbReference>
<name>A0A067KTV5_JATCU</name>
<keyword evidence="4 6" id="KW-1133">Transmembrane helix</keyword>
<accession>A0A067KTV5</accession>
<evidence type="ECO:0000256" key="6">
    <source>
        <dbReference type="SAM" id="Phobius"/>
    </source>
</evidence>
<comment type="similarity">
    <text evidence="2">Belongs to the major facilitator superfamily. Proton-dependent oligopeptide transporter (POT/PTR) (TC 2.A.17) family.</text>
</comment>
<organism evidence="7 8">
    <name type="scientific">Jatropha curcas</name>
    <name type="common">Barbados nut</name>
    <dbReference type="NCBI Taxonomy" id="180498"/>
    <lineage>
        <taxon>Eukaryota</taxon>
        <taxon>Viridiplantae</taxon>
        <taxon>Streptophyta</taxon>
        <taxon>Embryophyta</taxon>
        <taxon>Tracheophyta</taxon>
        <taxon>Spermatophyta</taxon>
        <taxon>Magnoliopsida</taxon>
        <taxon>eudicotyledons</taxon>
        <taxon>Gunneridae</taxon>
        <taxon>Pentapetalae</taxon>
        <taxon>rosids</taxon>
        <taxon>fabids</taxon>
        <taxon>Malpighiales</taxon>
        <taxon>Euphorbiaceae</taxon>
        <taxon>Crotonoideae</taxon>
        <taxon>Jatropheae</taxon>
        <taxon>Jatropha</taxon>
    </lineage>
</organism>
<evidence type="ECO:0000256" key="1">
    <source>
        <dbReference type="ARBA" id="ARBA00004141"/>
    </source>
</evidence>
<gene>
    <name evidence="7" type="ORF">JCGZ_04333</name>
</gene>
<dbReference type="GO" id="GO:0016020">
    <property type="term" value="C:membrane"/>
    <property type="evidence" value="ECO:0007669"/>
    <property type="project" value="UniProtKB-SubCell"/>
</dbReference>